<organism evidence="2 3">
    <name type="scientific">Phaeovibrio sulfidiphilus</name>
    <dbReference type="NCBI Taxonomy" id="1220600"/>
    <lineage>
        <taxon>Bacteria</taxon>
        <taxon>Pseudomonadati</taxon>
        <taxon>Pseudomonadota</taxon>
        <taxon>Alphaproteobacteria</taxon>
        <taxon>Rhodospirillales</taxon>
        <taxon>Rhodospirillaceae</taxon>
        <taxon>Phaeovibrio</taxon>
    </lineage>
</organism>
<accession>A0A8J7CVF0</accession>
<sequence>MIDAQTGSGGGLFSALRSIFGEADRAAPETAVQDRRADRQIQAGATVENGDPVDEVLLSPDARQRLARLQAGGNENDPGWNAGSRASDLEASLQETATEEARAASAEDRSEATRASSSMSGDGTAAGPASADVSADGAPSVTAAGPEPLSAPLSAYRAAERLVPPAAEAPAEPEAAPASVQQVDRTPAPSPDGWVMPSADAP</sequence>
<feature type="region of interest" description="Disordered" evidence="1">
    <location>
        <begin position="164"/>
        <end position="202"/>
    </location>
</feature>
<gene>
    <name evidence="2" type="ORF">IHV25_00960</name>
</gene>
<proteinExistence type="predicted"/>
<evidence type="ECO:0000313" key="3">
    <source>
        <dbReference type="Proteomes" id="UP000631034"/>
    </source>
</evidence>
<dbReference type="RefSeq" id="WP_192533096.1">
    <property type="nucleotide sequence ID" value="NZ_JACZHT010000001.1"/>
</dbReference>
<feature type="compositionally biased region" description="Basic and acidic residues" evidence="1">
    <location>
        <begin position="99"/>
        <end position="112"/>
    </location>
</feature>
<evidence type="ECO:0000313" key="2">
    <source>
        <dbReference type="EMBL" id="MBE1236226.1"/>
    </source>
</evidence>
<reference evidence="2" key="1">
    <citation type="submission" date="2020-10" db="EMBL/GenBank/DDBJ databases">
        <title>Genome sequence of the unusual species of purple photosynthetic bacteria, Phaeovibrio sulfidiphilus DSM 23193, type strain.</title>
        <authorList>
            <person name="Kyndt J.A."/>
            <person name="Meyer T.E."/>
        </authorList>
    </citation>
    <scope>NUCLEOTIDE SEQUENCE</scope>
    <source>
        <strain evidence="2">DSM 23193</strain>
    </source>
</reference>
<feature type="compositionally biased region" description="Basic and acidic residues" evidence="1">
    <location>
        <begin position="24"/>
        <end position="39"/>
    </location>
</feature>
<dbReference type="AlphaFoldDB" id="A0A8J7CVF0"/>
<dbReference type="Proteomes" id="UP000631034">
    <property type="component" value="Unassembled WGS sequence"/>
</dbReference>
<feature type="compositionally biased region" description="Low complexity" evidence="1">
    <location>
        <begin position="164"/>
        <end position="178"/>
    </location>
</feature>
<feature type="region of interest" description="Disordered" evidence="1">
    <location>
        <begin position="24"/>
        <end position="149"/>
    </location>
</feature>
<keyword evidence="3" id="KW-1185">Reference proteome</keyword>
<protein>
    <submittedName>
        <fullName evidence="2">Uncharacterized protein</fullName>
    </submittedName>
</protein>
<name>A0A8J7CVF0_9PROT</name>
<comment type="caution">
    <text evidence="2">The sequence shown here is derived from an EMBL/GenBank/DDBJ whole genome shotgun (WGS) entry which is preliminary data.</text>
</comment>
<evidence type="ECO:0000256" key="1">
    <source>
        <dbReference type="SAM" id="MobiDB-lite"/>
    </source>
</evidence>
<dbReference type="EMBL" id="JACZHT010000001">
    <property type="protein sequence ID" value="MBE1236226.1"/>
    <property type="molecule type" value="Genomic_DNA"/>
</dbReference>